<organism evidence="2 3">
    <name type="scientific">Streptosporangium algeriense</name>
    <dbReference type="NCBI Taxonomy" id="1682748"/>
    <lineage>
        <taxon>Bacteria</taxon>
        <taxon>Bacillati</taxon>
        <taxon>Actinomycetota</taxon>
        <taxon>Actinomycetes</taxon>
        <taxon>Streptosporangiales</taxon>
        <taxon>Streptosporangiaceae</taxon>
        <taxon>Streptosporangium</taxon>
    </lineage>
</organism>
<dbReference type="Proteomes" id="UP001597024">
    <property type="component" value="Unassembled WGS sequence"/>
</dbReference>
<name>A0ABW3E5D2_9ACTN</name>
<reference evidence="3" key="1">
    <citation type="journal article" date="2019" name="Int. J. Syst. Evol. Microbiol.">
        <title>The Global Catalogue of Microorganisms (GCM) 10K type strain sequencing project: providing services to taxonomists for standard genome sequencing and annotation.</title>
        <authorList>
            <consortium name="The Broad Institute Genomics Platform"/>
            <consortium name="The Broad Institute Genome Sequencing Center for Infectious Disease"/>
            <person name="Wu L."/>
            <person name="Ma J."/>
        </authorList>
    </citation>
    <scope>NUCLEOTIDE SEQUENCE [LARGE SCALE GENOMIC DNA]</scope>
    <source>
        <strain evidence="3">CCUG 62974</strain>
    </source>
</reference>
<protein>
    <recommendedName>
        <fullName evidence="4">Amidase</fullName>
    </recommendedName>
</protein>
<dbReference type="SUPFAM" id="SSF75304">
    <property type="entry name" value="Amidase signature (AS) enzymes"/>
    <property type="match status" value="1"/>
</dbReference>
<dbReference type="InterPro" id="IPR036928">
    <property type="entry name" value="AS_sf"/>
</dbReference>
<dbReference type="EMBL" id="JBHTHX010002896">
    <property type="protein sequence ID" value="MFD0891073.1"/>
    <property type="molecule type" value="Genomic_DNA"/>
</dbReference>
<dbReference type="PANTHER" id="PTHR42678:SF34">
    <property type="entry name" value="OS04G0183300 PROTEIN"/>
    <property type="match status" value="1"/>
</dbReference>
<evidence type="ECO:0000313" key="3">
    <source>
        <dbReference type="Proteomes" id="UP001597024"/>
    </source>
</evidence>
<accession>A0ABW3E5D2</accession>
<feature type="signal peptide" evidence="1">
    <location>
        <begin position="1"/>
        <end position="32"/>
    </location>
</feature>
<feature type="non-terminal residue" evidence="2">
    <location>
        <position position="98"/>
    </location>
</feature>
<dbReference type="Gene3D" id="3.90.1300.10">
    <property type="entry name" value="Amidase signature (AS) domain"/>
    <property type="match status" value="1"/>
</dbReference>
<keyword evidence="1" id="KW-0732">Signal</keyword>
<feature type="chain" id="PRO_5046754175" description="Amidase" evidence="1">
    <location>
        <begin position="33"/>
        <end position="98"/>
    </location>
</feature>
<dbReference type="PANTHER" id="PTHR42678">
    <property type="entry name" value="AMIDASE"/>
    <property type="match status" value="1"/>
</dbReference>
<evidence type="ECO:0008006" key="4">
    <source>
        <dbReference type="Google" id="ProtNLM"/>
    </source>
</evidence>
<gene>
    <name evidence="2" type="ORF">ACFQ08_41545</name>
</gene>
<evidence type="ECO:0000256" key="1">
    <source>
        <dbReference type="SAM" id="SignalP"/>
    </source>
</evidence>
<evidence type="ECO:0000313" key="2">
    <source>
        <dbReference type="EMBL" id="MFD0891073.1"/>
    </source>
</evidence>
<proteinExistence type="predicted"/>
<comment type="caution">
    <text evidence="2">The sequence shown here is derived from an EMBL/GenBank/DDBJ whole genome shotgun (WGS) entry which is preliminary data.</text>
</comment>
<sequence>MRSLSPMTPLRRTAAALALAGICLAVPQAAHASDGPGPPGLDLDRSTVLDMQRAMDGGRVTSADLTRAYLRRIERLNPRLGAVIGVNPDAMALARRSD</sequence>
<keyword evidence="3" id="KW-1185">Reference proteome</keyword>